<comment type="caution">
    <text evidence="1">The sequence shown here is derived from an EMBL/GenBank/DDBJ whole genome shotgun (WGS) entry which is preliminary data.</text>
</comment>
<dbReference type="EMBL" id="JAULSR010000001">
    <property type="protein sequence ID" value="KAK0634618.1"/>
    <property type="molecule type" value="Genomic_DNA"/>
</dbReference>
<dbReference type="AlphaFoldDB" id="A0AA39XIG8"/>
<evidence type="ECO:0000313" key="1">
    <source>
        <dbReference type="EMBL" id="KAK0634618.1"/>
    </source>
</evidence>
<dbReference type="Proteomes" id="UP001174934">
    <property type="component" value="Unassembled WGS sequence"/>
</dbReference>
<protein>
    <submittedName>
        <fullName evidence="1">Uncharacterized protein</fullName>
    </submittedName>
</protein>
<proteinExistence type="predicted"/>
<name>A0AA39XIG8_9PEZI</name>
<evidence type="ECO:0000313" key="2">
    <source>
        <dbReference type="Proteomes" id="UP001174934"/>
    </source>
</evidence>
<accession>A0AA39XIG8</accession>
<organism evidence="1 2">
    <name type="scientific">Bombardia bombarda</name>
    <dbReference type="NCBI Taxonomy" id="252184"/>
    <lineage>
        <taxon>Eukaryota</taxon>
        <taxon>Fungi</taxon>
        <taxon>Dikarya</taxon>
        <taxon>Ascomycota</taxon>
        <taxon>Pezizomycotina</taxon>
        <taxon>Sordariomycetes</taxon>
        <taxon>Sordariomycetidae</taxon>
        <taxon>Sordariales</taxon>
        <taxon>Lasiosphaeriaceae</taxon>
        <taxon>Bombardia</taxon>
    </lineage>
</organism>
<sequence length="197" mass="22029">MGTAACEIQSCVLTPQWYSGLRSARTRMRDWYSSFAAIGCEERQCFVLYVSAAASIESGFSTFFSRCACRSMSFLLQRYEMSPQSPSALRSHVVPESFSGFPIEFIQCFTASSAGQTPHRPLVQAVPNHTREDVIKWPDRALCKNFCPACRPHVRIFPESADARAMANVEAISDVWVQKVEGAHRTIKSLSGEEYNP</sequence>
<reference evidence="1" key="1">
    <citation type="submission" date="2023-06" db="EMBL/GenBank/DDBJ databases">
        <title>Genome-scale phylogeny and comparative genomics of the fungal order Sordariales.</title>
        <authorList>
            <consortium name="Lawrence Berkeley National Laboratory"/>
            <person name="Hensen N."/>
            <person name="Bonometti L."/>
            <person name="Westerberg I."/>
            <person name="Brannstrom I.O."/>
            <person name="Guillou S."/>
            <person name="Cros-Aarteil S."/>
            <person name="Calhoun S."/>
            <person name="Haridas S."/>
            <person name="Kuo A."/>
            <person name="Mondo S."/>
            <person name="Pangilinan J."/>
            <person name="Riley R."/>
            <person name="LaButti K."/>
            <person name="Andreopoulos B."/>
            <person name="Lipzen A."/>
            <person name="Chen C."/>
            <person name="Yanf M."/>
            <person name="Daum C."/>
            <person name="Ng V."/>
            <person name="Clum A."/>
            <person name="Steindorff A."/>
            <person name="Ohm R."/>
            <person name="Martin F."/>
            <person name="Silar P."/>
            <person name="Natvig D."/>
            <person name="Lalanne C."/>
            <person name="Gautier V."/>
            <person name="Ament-velasquez S.L."/>
            <person name="Kruys A."/>
            <person name="Hutchinson M.I."/>
            <person name="Powell A.J."/>
            <person name="Barry K."/>
            <person name="Miller A.N."/>
            <person name="Grigoriev I.V."/>
            <person name="Debuchy R."/>
            <person name="Gladieux P."/>
            <person name="Thoren M.H."/>
            <person name="Johannesson H."/>
        </authorList>
    </citation>
    <scope>NUCLEOTIDE SEQUENCE</scope>
    <source>
        <strain evidence="1">SMH3391-2</strain>
    </source>
</reference>
<keyword evidence="2" id="KW-1185">Reference proteome</keyword>
<gene>
    <name evidence="1" type="ORF">B0T17DRAFT_502253</name>
</gene>